<dbReference type="Proteomes" id="UP000018208">
    <property type="component" value="Unassembled WGS sequence"/>
</dbReference>
<keyword evidence="4" id="KW-1185">Reference proteome</keyword>
<proteinExistence type="predicted"/>
<evidence type="ECO:0000313" key="3">
    <source>
        <dbReference type="EMBL" id="KAH0570472.1"/>
    </source>
</evidence>
<dbReference type="AlphaFoldDB" id="V6LZQ0"/>
<dbReference type="EMBL" id="AUWU02000007">
    <property type="protein sequence ID" value="KAH0570472.1"/>
    <property type="molecule type" value="Genomic_DNA"/>
</dbReference>
<evidence type="ECO:0000313" key="4">
    <source>
        <dbReference type="Proteomes" id="UP000018208"/>
    </source>
</evidence>
<feature type="region of interest" description="Disordered" evidence="1">
    <location>
        <begin position="148"/>
        <end position="179"/>
    </location>
</feature>
<accession>V6LZQ0</accession>
<reference evidence="3" key="2">
    <citation type="submission" date="2020-12" db="EMBL/GenBank/DDBJ databases">
        <title>New Spironucleus salmonicida genome in near-complete chromosomes.</title>
        <authorList>
            <person name="Xu F."/>
            <person name="Kurt Z."/>
            <person name="Jimenez-Gonzalez A."/>
            <person name="Astvaldsson A."/>
            <person name="Andersson J.O."/>
            <person name="Svard S.G."/>
        </authorList>
    </citation>
    <scope>NUCLEOTIDE SEQUENCE</scope>
    <source>
        <strain evidence="3">ATCC 50377</strain>
    </source>
</reference>
<gene>
    <name evidence="2" type="ORF">SS50377_10440</name>
    <name evidence="3" type="ORF">SS50377_26752</name>
</gene>
<name>V6LZQ0_9EUKA</name>
<evidence type="ECO:0000313" key="2">
    <source>
        <dbReference type="EMBL" id="EST49221.1"/>
    </source>
</evidence>
<evidence type="ECO:0000256" key="1">
    <source>
        <dbReference type="SAM" id="MobiDB-lite"/>
    </source>
</evidence>
<protein>
    <submittedName>
        <fullName evidence="2">Uncharacterized protein</fullName>
    </submittedName>
</protein>
<organism evidence="2">
    <name type="scientific">Spironucleus salmonicida</name>
    <dbReference type="NCBI Taxonomy" id="348837"/>
    <lineage>
        <taxon>Eukaryota</taxon>
        <taxon>Metamonada</taxon>
        <taxon>Diplomonadida</taxon>
        <taxon>Hexamitidae</taxon>
        <taxon>Hexamitinae</taxon>
        <taxon>Spironucleus</taxon>
    </lineage>
</organism>
<reference evidence="2 3" key="1">
    <citation type="journal article" date="2014" name="PLoS Genet.">
        <title>The Genome of Spironucleus salmonicida Highlights a Fish Pathogen Adapted to Fluctuating Environments.</title>
        <authorList>
            <person name="Xu F."/>
            <person name="Jerlstrom-Hultqvist J."/>
            <person name="Einarsson E."/>
            <person name="Astvaldsson A."/>
            <person name="Svard S.G."/>
            <person name="Andersson J.O."/>
        </authorList>
    </citation>
    <scope>NUCLEOTIDE SEQUENCE</scope>
    <source>
        <strain evidence="3">ATCC 50377</strain>
    </source>
</reference>
<dbReference type="VEuPathDB" id="GiardiaDB:SS50377_26752"/>
<dbReference type="EMBL" id="KI545953">
    <property type="protein sequence ID" value="EST49221.1"/>
    <property type="molecule type" value="Genomic_DNA"/>
</dbReference>
<sequence>MTDADILTQMKERERAFQVSGPLFNSQLHFEQYSTIHQTIMTNLNNEVRSQQKPMPITLPTSILTYNGHNKWSQCYHLNHSLNETRADYSQKNKVMRSLMVFTDIGSNDVHLKSQEKNSTENIDYTKPKLKYKSITKKIHSSEEFLRKLQSPQRNQSQHSKKVQLPILRPQSVQRIFPQ</sequence>